<dbReference type="NCBIfam" id="TIGR00763">
    <property type="entry name" value="lon"/>
    <property type="match status" value="1"/>
</dbReference>
<evidence type="ECO:0000256" key="2">
    <source>
        <dbReference type="ARBA" id="ARBA00022490"/>
    </source>
</evidence>
<comment type="induction">
    <text evidence="9">By heat shock.</text>
</comment>
<evidence type="ECO:0000256" key="5">
    <source>
        <dbReference type="ARBA" id="ARBA00022801"/>
    </source>
</evidence>
<dbReference type="InterPro" id="IPR014721">
    <property type="entry name" value="Ribsml_uS5_D2-typ_fold_subgr"/>
</dbReference>
<dbReference type="SUPFAM" id="SSF88697">
    <property type="entry name" value="PUA domain-like"/>
    <property type="match status" value="1"/>
</dbReference>
<dbReference type="HAMAP" id="MF_01973">
    <property type="entry name" value="lon_bact"/>
    <property type="match status" value="1"/>
</dbReference>
<dbReference type="GO" id="GO:0005524">
    <property type="term" value="F:ATP binding"/>
    <property type="evidence" value="ECO:0007669"/>
    <property type="project" value="UniProtKB-UniRule"/>
</dbReference>
<dbReference type="Gene3D" id="2.30.130.40">
    <property type="entry name" value="LON domain-like"/>
    <property type="match status" value="1"/>
</dbReference>
<feature type="region of interest" description="Disordered" evidence="15">
    <location>
        <begin position="780"/>
        <end position="799"/>
    </location>
</feature>
<dbReference type="RefSeq" id="WP_286677912.1">
    <property type="nucleotide sequence ID" value="NZ_MNXI01000045.1"/>
</dbReference>
<dbReference type="InterPro" id="IPR046336">
    <property type="entry name" value="Lon_prtase_N_sf"/>
</dbReference>
<dbReference type="PRINTS" id="PR00830">
    <property type="entry name" value="ENDOLAPTASE"/>
</dbReference>
<evidence type="ECO:0000256" key="8">
    <source>
        <dbReference type="ARBA" id="ARBA00023016"/>
    </source>
</evidence>
<comment type="subcellular location">
    <subcellularLocation>
        <location evidence="1 9 10">Cytoplasm</location>
    </subcellularLocation>
</comment>
<evidence type="ECO:0000256" key="13">
    <source>
        <dbReference type="PROSITE-ProRule" id="PRU01122"/>
    </source>
</evidence>
<dbReference type="GO" id="GO:0034605">
    <property type="term" value="P:cellular response to heat"/>
    <property type="evidence" value="ECO:0007669"/>
    <property type="project" value="UniProtKB-UniRule"/>
</dbReference>
<keyword evidence="4 9" id="KW-0547">Nucleotide-binding</keyword>
<evidence type="ECO:0000256" key="11">
    <source>
        <dbReference type="PIRSR" id="PIRSR001174-1"/>
    </source>
</evidence>
<dbReference type="SUPFAM" id="SSF54211">
    <property type="entry name" value="Ribosomal protein S5 domain 2-like"/>
    <property type="match status" value="1"/>
</dbReference>
<dbReference type="EC" id="3.4.21.53" evidence="9 10"/>
<feature type="active site" evidence="9 11">
    <location>
        <position position="683"/>
    </location>
</feature>
<sequence length="799" mass="89480">MHELDKEEIVIPEEIALIPLRDMIIFPNLVVPLFVGREKSIAALEVAMKEEHIVALVTQKMTELQEPDIEDLYGIGTAAVIMQELKIPDGTAKALVEGLSRIEIVEFTQTEPYFRVKVKVLPEQEDKDIEVEALMRNLVLQFERAASLGKPIPQEVLLATSNIEEPGRLADFIAFHLNLKIDEKQQIIEAVNAHDRLEKVSIFLNRELEILEIGSKIQSRVKDQLTKTQKEYFLKEQLKAIQQELGLMDEQAAEMEELRAKIKAAKMPKEVNEKTLKELDRLARMSPQSAESSVIRTYLDWLIGLPWQKKSKQKLNLKEASTILDEDHYGLEQVKKRVLEYLAVHQLTNKMRGTILCFVGPPGTGKTSIGKSIARSLGRKFVRISLGGVHDEAEIRGHRRTYVGALPGRIIQAINQSGTNNPVFMLDEIDKVGADFRGDPTAALLEVLDPEQNFAFSDHYLEVPFDLSDVVFITTANMLETIPAALRDRMEIIPYSGYTEEEKVQIATKYLIPKQVGEHGLKDKNILIEDKALREVIREYTREAGVRGLERRIASICRQIARKVVEGEKKRLKITEKNLHEYLGPRQFSYGLAEEADEIGVATGLAWTEFGGDVLSVEAATLSGRGKLMLTGQLGEVMRESAQAAVSYIRSRAEMLKIDKNFYSEFDIHIHVPAGGIPKDGPSAGITIATALASELTKRPAKREVAMTGEITLRGRVLPIGGVKEKVLSAHRAGIKEIILPAENEKDLELVPKEVKEELKFFFVKHMDEVLELALRAKSKNGPKSAKAAKKQVSALNAN</sequence>
<dbReference type="AlphaFoldDB" id="A0A2M7TBA5"/>
<evidence type="ECO:0000256" key="3">
    <source>
        <dbReference type="ARBA" id="ARBA00022670"/>
    </source>
</evidence>
<evidence type="ECO:0000313" key="18">
    <source>
        <dbReference type="EMBL" id="PIZ41990.1"/>
    </source>
</evidence>
<dbReference type="Gene3D" id="3.40.50.300">
    <property type="entry name" value="P-loop containing nucleotide triphosphate hydrolases"/>
    <property type="match status" value="1"/>
</dbReference>
<accession>A0A2M7TBA5</accession>
<dbReference type="GO" id="GO:0004252">
    <property type="term" value="F:serine-type endopeptidase activity"/>
    <property type="evidence" value="ECO:0007669"/>
    <property type="project" value="UniProtKB-UniRule"/>
</dbReference>
<dbReference type="GO" id="GO:0005737">
    <property type="term" value="C:cytoplasm"/>
    <property type="evidence" value="ECO:0007669"/>
    <property type="project" value="UniProtKB-SubCell"/>
</dbReference>
<dbReference type="InterPro" id="IPR027417">
    <property type="entry name" value="P-loop_NTPase"/>
</dbReference>
<comment type="catalytic activity">
    <reaction evidence="9 10 13">
        <text>Hydrolysis of proteins in presence of ATP.</text>
        <dbReference type="EC" id="3.4.21.53"/>
    </reaction>
</comment>
<comment type="subunit">
    <text evidence="9 10">Homohexamer. Organized in a ring with a central cavity.</text>
</comment>
<keyword evidence="3 9" id="KW-0645">Protease</keyword>
<dbReference type="PROSITE" id="PS51787">
    <property type="entry name" value="LON_N"/>
    <property type="match status" value="1"/>
</dbReference>
<dbReference type="FunFam" id="1.20.5.5270:FF:000002">
    <property type="entry name" value="Lon protease homolog"/>
    <property type="match status" value="1"/>
</dbReference>
<dbReference type="GO" id="GO:0043565">
    <property type="term" value="F:sequence-specific DNA binding"/>
    <property type="evidence" value="ECO:0007669"/>
    <property type="project" value="UniProtKB-UniRule"/>
</dbReference>
<evidence type="ECO:0000259" key="17">
    <source>
        <dbReference type="PROSITE" id="PS51787"/>
    </source>
</evidence>
<evidence type="ECO:0000256" key="12">
    <source>
        <dbReference type="PIRSR" id="PIRSR001174-2"/>
    </source>
</evidence>
<dbReference type="InterPro" id="IPR008269">
    <property type="entry name" value="Lon_proteolytic"/>
</dbReference>
<evidence type="ECO:0000256" key="9">
    <source>
        <dbReference type="HAMAP-Rule" id="MF_01973"/>
    </source>
</evidence>
<dbReference type="NCBIfam" id="NF008053">
    <property type="entry name" value="PRK10787.1"/>
    <property type="match status" value="1"/>
</dbReference>
<keyword evidence="7 9" id="KW-0067">ATP-binding</keyword>
<evidence type="ECO:0000313" key="19">
    <source>
        <dbReference type="Proteomes" id="UP000230956"/>
    </source>
</evidence>
<evidence type="ECO:0000256" key="6">
    <source>
        <dbReference type="ARBA" id="ARBA00022825"/>
    </source>
</evidence>
<keyword evidence="8 9" id="KW-0346">Stress response</keyword>
<dbReference type="SMART" id="SM00464">
    <property type="entry name" value="LON"/>
    <property type="match status" value="1"/>
</dbReference>
<dbReference type="GO" id="GO:0004176">
    <property type="term" value="F:ATP-dependent peptidase activity"/>
    <property type="evidence" value="ECO:0007669"/>
    <property type="project" value="UniProtKB-UniRule"/>
</dbReference>
<evidence type="ECO:0000256" key="10">
    <source>
        <dbReference type="PIRNR" id="PIRNR001174"/>
    </source>
</evidence>
<evidence type="ECO:0000256" key="7">
    <source>
        <dbReference type="ARBA" id="ARBA00022840"/>
    </source>
</evidence>
<dbReference type="Pfam" id="PF02190">
    <property type="entry name" value="LON_substr_bdg"/>
    <property type="match status" value="1"/>
</dbReference>
<dbReference type="Gene3D" id="1.20.58.1480">
    <property type="match status" value="1"/>
</dbReference>
<evidence type="ECO:0000256" key="4">
    <source>
        <dbReference type="ARBA" id="ARBA00022741"/>
    </source>
</evidence>
<evidence type="ECO:0000256" key="14">
    <source>
        <dbReference type="RuleBase" id="RU000591"/>
    </source>
</evidence>
<keyword evidence="5 9" id="KW-0378">Hydrolase</keyword>
<organism evidence="18 19">
    <name type="scientific">Candidatus Aquicultor secundus</name>
    <dbReference type="NCBI Taxonomy" id="1973895"/>
    <lineage>
        <taxon>Bacteria</taxon>
        <taxon>Bacillati</taxon>
        <taxon>Actinomycetota</taxon>
        <taxon>Candidatus Aquicultoria</taxon>
        <taxon>Candidatus Aquicultorales</taxon>
        <taxon>Candidatus Aquicultoraceae</taxon>
        <taxon>Candidatus Aquicultor</taxon>
    </lineage>
</organism>
<feature type="domain" description="Lon proteolytic" evidence="16">
    <location>
        <begin position="596"/>
        <end position="777"/>
    </location>
</feature>
<dbReference type="Gene3D" id="1.20.5.5270">
    <property type="match status" value="1"/>
</dbReference>
<dbReference type="Pfam" id="PF22667">
    <property type="entry name" value="Lon_lid"/>
    <property type="match status" value="1"/>
</dbReference>
<dbReference type="InterPro" id="IPR003959">
    <property type="entry name" value="ATPase_AAA_core"/>
</dbReference>
<dbReference type="Pfam" id="PF05362">
    <property type="entry name" value="Lon_C"/>
    <property type="match status" value="1"/>
</dbReference>
<dbReference type="FunFam" id="3.40.50.300:FF:000382">
    <property type="entry name" value="Lon protease homolog 2, peroxisomal"/>
    <property type="match status" value="1"/>
</dbReference>
<dbReference type="InterPro" id="IPR004815">
    <property type="entry name" value="Lon_bac/euk-typ"/>
</dbReference>
<dbReference type="PROSITE" id="PS01046">
    <property type="entry name" value="LON_SER"/>
    <property type="match status" value="1"/>
</dbReference>
<dbReference type="Gene3D" id="1.10.8.60">
    <property type="match status" value="1"/>
</dbReference>
<dbReference type="GO" id="GO:0006515">
    <property type="term" value="P:protein quality control for misfolded or incompletely synthesized proteins"/>
    <property type="evidence" value="ECO:0007669"/>
    <property type="project" value="UniProtKB-UniRule"/>
</dbReference>
<dbReference type="InterPro" id="IPR054594">
    <property type="entry name" value="Lon_lid"/>
</dbReference>
<feature type="active site" evidence="9 11">
    <location>
        <position position="726"/>
    </location>
</feature>
<evidence type="ECO:0000256" key="1">
    <source>
        <dbReference type="ARBA" id="ARBA00004496"/>
    </source>
</evidence>
<evidence type="ECO:0000256" key="15">
    <source>
        <dbReference type="SAM" id="MobiDB-lite"/>
    </source>
</evidence>
<dbReference type="InterPro" id="IPR003111">
    <property type="entry name" value="Lon_prtase_N"/>
</dbReference>
<protein>
    <recommendedName>
        <fullName evidence="9 10">Lon protease</fullName>
        <ecNumber evidence="9 10">3.4.21.53</ecNumber>
    </recommendedName>
    <alternativeName>
        <fullName evidence="9">ATP-dependent protease La</fullName>
    </alternativeName>
</protein>
<dbReference type="PANTHER" id="PTHR10046">
    <property type="entry name" value="ATP DEPENDENT LON PROTEASE FAMILY MEMBER"/>
    <property type="match status" value="1"/>
</dbReference>
<dbReference type="PROSITE" id="PS51786">
    <property type="entry name" value="LON_PROTEOLYTIC"/>
    <property type="match status" value="1"/>
</dbReference>
<gene>
    <name evidence="9 18" type="primary">lon</name>
    <name evidence="18" type="ORF">COY37_01170</name>
</gene>
<feature type="domain" description="Lon N-terminal" evidence="17">
    <location>
        <begin position="15"/>
        <end position="208"/>
    </location>
</feature>
<proteinExistence type="evidence at transcript level"/>
<dbReference type="InterPro" id="IPR008268">
    <property type="entry name" value="Peptidase_S16_AS"/>
</dbReference>
<dbReference type="PIRSF" id="PIRSF001174">
    <property type="entry name" value="Lon_proteas"/>
    <property type="match status" value="1"/>
</dbReference>
<dbReference type="Gene3D" id="3.30.230.10">
    <property type="match status" value="1"/>
</dbReference>
<dbReference type="Pfam" id="PF00004">
    <property type="entry name" value="AAA"/>
    <property type="match status" value="1"/>
</dbReference>
<dbReference type="InterPro" id="IPR003593">
    <property type="entry name" value="AAA+_ATPase"/>
</dbReference>
<comment type="similarity">
    <text evidence="9 10 13 14">Belongs to the peptidase S16 family.</text>
</comment>
<dbReference type="SUPFAM" id="SSF52540">
    <property type="entry name" value="P-loop containing nucleoside triphosphate hydrolases"/>
    <property type="match status" value="1"/>
</dbReference>
<evidence type="ECO:0000259" key="16">
    <source>
        <dbReference type="PROSITE" id="PS51786"/>
    </source>
</evidence>
<reference evidence="19" key="1">
    <citation type="submission" date="2017-09" db="EMBL/GenBank/DDBJ databases">
        <title>Depth-based differentiation of microbial function through sediment-hosted aquifers and enrichment of novel symbionts in the deep terrestrial subsurface.</title>
        <authorList>
            <person name="Probst A.J."/>
            <person name="Ladd B."/>
            <person name="Jarett J.K."/>
            <person name="Geller-Mcgrath D.E."/>
            <person name="Sieber C.M.K."/>
            <person name="Emerson J.B."/>
            <person name="Anantharaman K."/>
            <person name="Thomas B.C."/>
            <person name="Malmstrom R."/>
            <person name="Stieglmeier M."/>
            <person name="Klingl A."/>
            <person name="Woyke T."/>
            <person name="Ryan C.M."/>
            <person name="Banfield J.F."/>
        </authorList>
    </citation>
    <scope>NUCLEOTIDE SEQUENCE [LARGE SCALE GENOMIC DNA]</scope>
</reference>
<dbReference type="InterPro" id="IPR027543">
    <property type="entry name" value="Lon_bac"/>
</dbReference>
<dbReference type="EMBL" id="PFNG01000033">
    <property type="protein sequence ID" value="PIZ41990.1"/>
    <property type="molecule type" value="Genomic_DNA"/>
</dbReference>
<keyword evidence="6 9" id="KW-0720">Serine protease</keyword>
<dbReference type="GO" id="GO:0016887">
    <property type="term" value="F:ATP hydrolysis activity"/>
    <property type="evidence" value="ECO:0007669"/>
    <property type="project" value="UniProtKB-UniRule"/>
</dbReference>
<dbReference type="CDD" id="cd19500">
    <property type="entry name" value="RecA-like_Lon"/>
    <property type="match status" value="1"/>
</dbReference>
<dbReference type="Proteomes" id="UP000230956">
    <property type="component" value="Unassembled WGS sequence"/>
</dbReference>
<keyword evidence="2 9" id="KW-0963">Cytoplasm</keyword>
<dbReference type="InterPro" id="IPR015947">
    <property type="entry name" value="PUA-like_sf"/>
</dbReference>
<comment type="function">
    <text evidence="9">ATP-dependent serine protease that mediates the selective degradation of mutant and abnormal proteins as well as certain short-lived regulatory proteins. Required for cellular homeostasis and for survival from DNA damage and developmental changes induced by stress. Degrades polypeptides processively to yield small peptide fragments that are 5 to 10 amino acids long. Binds to DNA in a double-stranded, site-specific manner.</text>
</comment>
<dbReference type="InterPro" id="IPR027065">
    <property type="entry name" value="Lon_Prtase"/>
</dbReference>
<name>A0A2M7TBA5_9ACTN</name>
<dbReference type="InterPro" id="IPR020568">
    <property type="entry name" value="Ribosomal_Su5_D2-typ_SF"/>
</dbReference>
<comment type="caution">
    <text evidence="18">The sequence shown here is derived from an EMBL/GenBank/DDBJ whole genome shotgun (WGS) entry which is preliminary data.</text>
</comment>
<feature type="binding site" evidence="9 12">
    <location>
        <begin position="360"/>
        <end position="367"/>
    </location>
    <ligand>
        <name>ATP</name>
        <dbReference type="ChEBI" id="CHEBI:30616"/>
    </ligand>
</feature>
<dbReference type="SMART" id="SM00382">
    <property type="entry name" value="AAA"/>
    <property type="match status" value="1"/>
</dbReference>